<dbReference type="Proteomes" id="UP000054266">
    <property type="component" value="Unassembled WGS sequence"/>
</dbReference>
<dbReference type="GO" id="GO:0004932">
    <property type="term" value="F:mating-type factor pheromone receptor activity"/>
    <property type="evidence" value="ECO:0007669"/>
    <property type="project" value="InterPro"/>
</dbReference>
<dbReference type="InterPro" id="IPR000366">
    <property type="entry name" value="GPCR_STE2"/>
</dbReference>
<keyword evidence="2" id="KW-0812">Transmembrane</keyword>
<name>A0A0D2CB06_9EURO</name>
<keyword evidence="4" id="KW-1185">Reference proteome</keyword>
<gene>
    <name evidence="3" type="ORF">PV04_10379</name>
</gene>
<dbReference type="PANTHER" id="PTHR28009:SF1">
    <property type="entry name" value="PHEROMONE ALPHA FACTOR RECEPTOR"/>
    <property type="match status" value="1"/>
</dbReference>
<feature type="transmembrane region" description="Helical" evidence="2">
    <location>
        <begin position="297"/>
        <end position="315"/>
    </location>
</feature>
<dbReference type="PANTHER" id="PTHR28009">
    <property type="entry name" value="PHEROMONE ALPHA FACTOR RECEPTOR"/>
    <property type="match status" value="1"/>
</dbReference>
<feature type="transmembrane region" description="Helical" evidence="2">
    <location>
        <begin position="49"/>
        <end position="73"/>
    </location>
</feature>
<feature type="region of interest" description="Disordered" evidence="1">
    <location>
        <begin position="389"/>
        <end position="423"/>
    </location>
</feature>
<feature type="transmembrane region" description="Helical" evidence="2">
    <location>
        <begin position="175"/>
        <end position="195"/>
    </location>
</feature>
<evidence type="ECO:0000256" key="2">
    <source>
        <dbReference type="SAM" id="Phobius"/>
    </source>
</evidence>
<sequence>MTASSTLTLPTAGVGGSYYDRAFEVPVYPNSPTNLASWRLLDTWNNLNVSYASTQGIAAGLVWATLTYLLALTPDRKRTTPFHSFLLVGLVFLLIHMMIDIVSCLTPGLQSLSAYTAVTFDLADSIWTRKFVATFAASQVTAWCAFAFAAICLWLQAKGLMSGLKVRRPGIYRIVLCYLILTSMAALGAGMAYSIHQVMVIGAPATDDVSSINIGYTARVAYLSSYAICVGSYSLVSMVSVVDIVWKRPTAISGGSPYSSALNLVGLLCAQSFVIPFIFCILQVIPRQTTFMHPELMLLPSVYMILPLGSLFMTVNSNFNPSGGDIESPGTPAFPSSNCRTPAGNDFADSDMTLTYRSAYPGTRPVSHVLDSAHIDRELSRIDAMECGDSTRGRQETEPEAEAMLLSKDSQEKEVVVHPKMVT</sequence>
<feature type="transmembrane region" description="Helical" evidence="2">
    <location>
        <begin position="131"/>
        <end position="155"/>
    </location>
</feature>
<protein>
    <submittedName>
        <fullName evidence="3">Uncharacterized protein</fullName>
    </submittedName>
</protein>
<organism evidence="3 4">
    <name type="scientific">Phialophora macrospora</name>
    <dbReference type="NCBI Taxonomy" id="1851006"/>
    <lineage>
        <taxon>Eukaryota</taxon>
        <taxon>Fungi</taxon>
        <taxon>Dikarya</taxon>
        <taxon>Ascomycota</taxon>
        <taxon>Pezizomycotina</taxon>
        <taxon>Eurotiomycetes</taxon>
        <taxon>Chaetothyriomycetidae</taxon>
        <taxon>Chaetothyriales</taxon>
        <taxon>Herpotrichiellaceae</taxon>
        <taxon>Phialophora</taxon>
    </lineage>
</organism>
<reference evidence="3 4" key="1">
    <citation type="submission" date="2015-01" db="EMBL/GenBank/DDBJ databases">
        <title>The Genome Sequence of Capronia semiimmersa CBS27337.</title>
        <authorList>
            <consortium name="The Broad Institute Genomics Platform"/>
            <person name="Cuomo C."/>
            <person name="de Hoog S."/>
            <person name="Gorbushina A."/>
            <person name="Stielow B."/>
            <person name="Teixiera M."/>
            <person name="Abouelleil A."/>
            <person name="Chapman S.B."/>
            <person name="Priest M."/>
            <person name="Young S.K."/>
            <person name="Wortman J."/>
            <person name="Nusbaum C."/>
            <person name="Birren B."/>
        </authorList>
    </citation>
    <scope>NUCLEOTIDE SEQUENCE [LARGE SCALE GENOMIC DNA]</scope>
    <source>
        <strain evidence="3 4">CBS 27337</strain>
    </source>
</reference>
<dbReference type="Pfam" id="PF02116">
    <property type="entry name" value="STE2"/>
    <property type="match status" value="1"/>
</dbReference>
<dbReference type="GO" id="GO:0000750">
    <property type="term" value="P:pheromone-dependent signal transduction involved in conjugation with cellular fusion"/>
    <property type="evidence" value="ECO:0007669"/>
    <property type="project" value="TreeGrafter"/>
</dbReference>
<dbReference type="GO" id="GO:0038038">
    <property type="term" value="C:G protein-coupled receptor homodimeric complex"/>
    <property type="evidence" value="ECO:0007669"/>
    <property type="project" value="TreeGrafter"/>
</dbReference>
<evidence type="ECO:0000313" key="3">
    <source>
        <dbReference type="EMBL" id="KIW62181.1"/>
    </source>
</evidence>
<keyword evidence="2" id="KW-1133">Transmembrane helix</keyword>
<evidence type="ECO:0000313" key="4">
    <source>
        <dbReference type="Proteomes" id="UP000054266"/>
    </source>
</evidence>
<feature type="transmembrane region" description="Helical" evidence="2">
    <location>
        <begin position="223"/>
        <end position="246"/>
    </location>
</feature>
<keyword evidence="2" id="KW-0472">Membrane</keyword>
<proteinExistence type="predicted"/>
<evidence type="ECO:0000256" key="1">
    <source>
        <dbReference type="SAM" id="MobiDB-lite"/>
    </source>
</evidence>
<accession>A0A0D2CB06</accession>
<dbReference type="AlphaFoldDB" id="A0A0D2CB06"/>
<dbReference type="EMBL" id="KN846963">
    <property type="protein sequence ID" value="KIW62181.1"/>
    <property type="molecule type" value="Genomic_DNA"/>
</dbReference>
<feature type="transmembrane region" description="Helical" evidence="2">
    <location>
        <begin position="258"/>
        <end position="285"/>
    </location>
</feature>
<feature type="transmembrane region" description="Helical" evidence="2">
    <location>
        <begin position="85"/>
        <end position="111"/>
    </location>
</feature>
<dbReference type="HOGENOM" id="CLU_052687_0_0_1"/>